<feature type="domain" description="Methylated-DNA-[protein]-cysteine S-methyltransferase DNA binding" evidence="10">
    <location>
        <begin position="85"/>
        <end position="164"/>
    </location>
</feature>
<dbReference type="PANTHER" id="PTHR10815">
    <property type="entry name" value="METHYLATED-DNA--PROTEIN-CYSTEINE METHYLTRANSFERASE"/>
    <property type="match status" value="1"/>
</dbReference>
<dbReference type="PANTHER" id="PTHR10815:SF5">
    <property type="entry name" value="METHYLATED-DNA--PROTEIN-CYSTEINE METHYLTRANSFERASE"/>
    <property type="match status" value="1"/>
</dbReference>
<dbReference type="GO" id="GO:0032259">
    <property type="term" value="P:methylation"/>
    <property type="evidence" value="ECO:0007669"/>
    <property type="project" value="UniProtKB-KW"/>
</dbReference>
<dbReference type="CDD" id="cd06445">
    <property type="entry name" value="ATase"/>
    <property type="match status" value="1"/>
</dbReference>
<comment type="similarity">
    <text evidence="2 9">Belongs to the MGMT family.</text>
</comment>
<evidence type="ECO:0000313" key="13">
    <source>
        <dbReference type="Proteomes" id="UP000032266"/>
    </source>
</evidence>
<keyword evidence="4 9" id="KW-0489">Methyltransferase</keyword>
<sequence>MIIYNALDTILGEAWIACSDTGICLLEFADRYSEASQIKRLSKLFKREVIKGHHPLINEAQQQLEHYFSGHRKVFDLPLDLAGTDFQRRVWAALTAIPYGVTRSYLEQARTVSNDKAVRAVAKANGDNPVSIIVPCHRVIGSDCSLTGYGGGLWRKKRLLELEGSISVQASLFDQDPA</sequence>
<dbReference type="Gene3D" id="1.10.10.10">
    <property type="entry name" value="Winged helix-like DNA-binding domain superfamily/Winged helix DNA-binding domain"/>
    <property type="match status" value="1"/>
</dbReference>
<evidence type="ECO:0000256" key="4">
    <source>
        <dbReference type="ARBA" id="ARBA00022603"/>
    </source>
</evidence>
<dbReference type="GO" id="GO:0006307">
    <property type="term" value="P:DNA alkylation repair"/>
    <property type="evidence" value="ECO:0007669"/>
    <property type="project" value="UniProtKB-UniRule"/>
</dbReference>
<dbReference type="Pfam" id="PF01035">
    <property type="entry name" value="DNA_binding_1"/>
    <property type="match status" value="1"/>
</dbReference>
<dbReference type="SUPFAM" id="SSF53155">
    <property type="entry name" value="Methylated DNA-protein cysteine methyltransferase domain"/>
    <property type="match status" value="1"/>
</dbReference>
<evidence type="ECO:0000313" key="12">
    <source>
        <dbReference type="EMBL" id="AJQ92255.1"/>
    </source>
</evidence>
<dbReference type="OrthoDB" id="9811249at2"/>
<comment type="function">
    <text evidence="9">Involved in the cellular defense against the biological effects of O6-methylguanine (O6-MeG) and O4-methylthymine (O4-MeT) in DNA. Repairs the methylated nucleobase in DNA by stoichiometrically transferring the methyl group to a cysteine residue in the enzyme. This is a suicide reaction: the enzyme is irreversibly inactivated.</text>
</comment>
<reference evidence="12 13" key="1">
    <citation type="submission" date="2014-01" db="EMBL/GenBank/DDBJ databases">
        <title>Full genme sequencing of cellulolytic bacterium Gynuella sunshinyii YC6258T gen. nov., sp. nov.</title>
        <authorList>
            <person name="Khan H."/>
            <person name="Chung E.J."/>
            <person name="Chung Y.R."/>
        </authorList>
    </citation>
    <scope>NUCLEOTIDE SEQUENCE [LARGE SCALE GENOMIC DNA]</scope>
    <source>
        <strain evidence="12 13">YC6258</strain>
    </source>
</reference>
<evidence type="ECO:0000256" key="7">
    <source>
        <dbReference type="ARBA" id="ARBA00023204"/>
    </source>
</evidence>
<evidence type="ECO:0000256" key="6">
    <source>
        <dbReference type="ARBA" id="ARBA00022763"/>
    </source>
</evidence>
<dbReference type="KEGG" id="gsn:YC6258_00203"/>
<proteinExistence type="inferred from homology"/>
<dbReference type="RefSeq" id="WP_044615374.1">
    <property type="nucleotide sequence ID" value="NZ_CP007142.1"/>
</dbReference>
<protein>
    <recommendedName>
        <fullName evidence="9">Methylated-DNA--protein-cysteine methyltransferase</fullName>
        <ecNumber evidence="9">2.1.1.63</ecNumber>
    </recommendedName>
    <alternativeName>
        <fullName evidence="9">6-O-methylguanine-DNA methyltransferase</fullName>
        <shortName evidence="9">MGMT</shortName>
    </alternativeName>
    <alternativeName>
        <fullName evidence="9">O-6-methylguanine-DNA-alkyltransferase</fullName>
    </alternativeName>
</protein>
<dbReference type="Pfam" id="PF02870">
    <property type="entry name" value="Methyltransf_1N"/>
    <property type="match status" value="1"/>
</dbReference>
<dbReference type="Gene3D" id="3.30.160.70">
    <property type="entry name" value="Methylated DNA-protein cysteine methyltransferase domain"/>
    <property type="match status" value="1"/>
</dbReference>
<evidence type="ECO:0000256" key="5">
    <source>
        <dbReference type="ARBA" id="ARBA00022679"/>
    </source>
</evidence>
<dbReference type="AlphaFoldDB" id="A0A0C5UYB8"/>
<evidence type="ECO:0000259" key="11">
    <source>
        <dbReference type="Pfam" id="PF02870"/>
    </source>
</evidence>
<dbReference type="InterPro" id="IPR014048">
    <property type="entry name" value="MethylDNA_cys_MeTrfase_DNA-bd"/>
</dbReference>
<dbReference type="STRING" id="1445510.YC6258_00203"/>
<keyword evidence="3 9" id="KW-0963">Cytoplasm</keyword>
<evidence type="ECO:0000256" key="2">
    <source>
        <dbReference type="ARBA" id="ARBA00008711"/>
    </source>
</evidence>
<dbReference type="HOGENOM" id="CLU_000445_52_2_6"/>
<comment type="subcellular location">
    <subcellularLocation>
        <location evidence="9">Cytoplasm</location>
    </subcellularLocation>
</comment>
<dbReference type="NCBIfam" id="TIGR00589">
    <property type="entry name" value="ogt"/>
    <property type="match status" value="1"/>
</dbReference>
<gene>
    <name evidence="12" type="ORF">YC6258_00203</name>
</gene>
<keyword evidence="7 9" id="KW-0234">DNA repair</keyword>
<dbReference type="GO" id="GO:0003908">
    <property type="term" value="F:methylated-DNA-[protein]-cysteine S-methyltransferase activity"/>
    <property type="evidence" value="ECO:0007669"/>
    <property type="project" value="UniProtKB-UniRule"/>
</dbReference>
<evidence type="ECO:0000256" key="8">
    <source>
        <dbReference type="ARBA" id="ARBA00049348"/>
    </source>
</evidence>
<evidence type="ECO:0000256" key="1">
    <source>
        <dbReference type="ARBA" id="ARBA00001286"/>
    </source>
</evidence>
<keyword evidence="13" id="KW-1185">Reference proteome</keyword>
<evidence type="ECO:0000259" key="10">
    <source>
        <dbReference type="Pfam" id="PF01035"/>
    </source>
</evidence>
<dbReference type="InterPro" id="IPR008332">
    <property type="entry name" value="MethylG_MeTrfase_N"/>
</dbReference>
<name>A0A0C5UYB8_9GAMM</name>
<comment type="catalytic activity">
    <reaction evidence="8 9">
        <text>a 6-O-methyl-2'-deoxyguanosine in DNA + L-cysteinyl-[protein] = S-methyl-L-cysteinyl-[protein] + a 2'-deoxyguanosine in DNA</text>
        <dbReference type="Rhea" id="RHEA:24000"/>
        <dbReference type="Rhea" id="RHEA-COMP:10131"/>
        <dbReference type="Rhea" id="RHEA-COMP:10132"/>
        <dbReference type="Rhea" id="RHEA-COMP:11367"/>
        <dbReference type="Rhea" id="RHEA-COMP:11368"/>
        <dbReference type="ChEBI" id="CHEBI:29950"/>
        <dbReference type="ChEBI" id="CHEBI:82612"/>
        <dbReference type="ChEBI" id="CHEBI:85445"/>
        <dbReference type="ChEBI" id="CHEBI:85448"/>
        <dbReference type="EC" id="2.1.1.63"/>
    </reaction>
</comment>
<evidence type="ECO:0000256" key="3">
    <source>
        <dbReference type="ARBA" id="ARBA00022490"/>
    </source>
</evidence>
<dbReference type="InterPro" id="IPR036388">
    <property type="entry name" value="WH-like_DNA-bd_sf"/>
</dbReference>
<dbReference type="Proteomes" id="UP000032266">
    <property type="component" value="Chromosome"/>
</dbReference>
<dbReference type="EMBL" id="CP007142">
    <property type="protein sequence ID" value="AJQ92255.1"/>
    <property type="molecule type" value="Genomic_DNA"/>
</dbReference>
<dbReference type="InterPro" id="IPR001497">
    <property type="entry name" value="MethylDNA_cys_MeTrfase_AS"/>
</dbReference>
<dbReference type="PROSITE" id="PS00374">
    <property type="entry name" value="MGMT"/>
    <property type="match status" value="1"/>
</dbReference>
<dbReference type="HAMAP" id="MF_00772">
    <property type="entry name" value="OGT"/>
    <property type="match status" value="1"/>
</dbReference>
<dbReference type="SUPFAM" id="SSF46767">
    <property type="entry name" value="Methylated DNA-protein cysteine methyltransferase, C-terminal domain"/>
    <property type="match status" value="1"/>
</dbReference>
<dbReference type="InterPro" id="IPR036631">
    <property type="entry name" value="MGMT_N_sf"/>
</dbReference>
<keyword evidence="6 9" id="KW-0227">DNA damage</keyword>
<dbReference type="FunFam" id="1.10.10.10:FF:000214">
    <property type="entry name" value="Methylated-DNA--protein-cysteine methyltransferase"/>
    <property type="match status" value="1"/>
</dbReference>
<feature type="domain" description="Methylguanine DNA methyltransferase ribonuclease-like" evidence="11">
    <location>
        <begin position="2"/>
        <end position="81"/>
    </location>
</feature>
<dbReference type="PATRIC" id="fig|1445510.3.peg.197"/>
<organism evidence="12 13">
    <name type="scientific">Gynuella sunshinyii YC6258</name>
    <dbReference type="NCBI Taxonomy" id="1445510"/>
    <lineage>
        <taxon>Bacteria</taxon>
        <taxon>Pseudomonadati</taxon>
        <taxon>Pseudomonadota</taxon>
        <taxon>Gammaproteobacteria</taxon>
        <taxon>Oceanospirillales</taxon>
        <taxon>Saccharospirillaceae</taxon>
        <taxon>Gynuella</taxon>
    </lineage>
</organism>
<dbReference type="InterPro" id="IPR023546">
    <property type="entry name" value="MGMT"/>
</dbReference>
<keyword evidence="5 9" id="KW-0808">Transferase</keyword>
<dbReference type="InterPro" id="IPR036217">
    <property type="entry name" value="MethylDNA_cys_MeTrfase_DNAb"/>
</dbReference>
<accession>A0A0C5UYB8</accession>
<comment type="catalytic activity">
    <reaction evidence="1 9">
        <text>a 4-O-methyl-thymidine in DNA + L-cysteinyl-[protein] = a thymidine in DNA + S-methyl-L-cysteinyl-[protein]</text>
        <dbReference type="Rhea" id="RHEA:53428"/>
        <dbReference type="Rhea" id="RHEA-COMP:10131"/>
        <dbReference type="Rhea" id="RHEA-COMP:10132"/>
        <dbReference type="Rhea" id="RHEA-COMP:13555"/>
        <dbReference type="Rhea" id="RHEA-COMP:13556"/>
        <dbReference type="ChEBI" id="CHEBI:29950"/>
        <dbReference type="ChEBI" id="CHEBI:82612"/>
        <dbReference type="ChEBI" id="CHEBI:137386"/>
        <dbReference type="ChEBI" id="CHEBI:137387"/>
        <dbReference type="EC" id="2.1.1.63"/>
    </reaction>
</comment>
<feature type="active site" description="Nucleophile; methyl group acceptor" evidence="9">
    <location>
        <position position="136"/>
    </location>
</feature>
<dbReference type="EC" id="2.1.1.63" evidence="9"/>
<comment type="miscellaneous">
    <text evidence="9">This enzyme catalyzes only one turnover and therefore is not strictly catalytic. According to one definition, an enzyme is a biocatalyst that acts repeatedly and over many reaction cycles.</text>
</comment>
<dbReference type="GO" id="GO:0005737">
    <property type="term" value="C:cytoplasm"/>
    <property type="evidence" value="ECO:0007669"/>
    <property type="project" value="UniProtKB-SubCell"/>
</dbReference>
<evidence type="ECO:0000256" key="9">
    <source>
        <dbReference type="HAMAP-Rule" id="MF_00772"/>
    </source>
</evidence>